<dbReference type="Proteomes" id="UP000177408">
    <property type="component" value="Unassembled WGS sequence"/>
</dbReference>
<reference evidence="1 2" key="1">
    <citation type="journal article" date="2016" name="Nat. Commun.">
        <title>Thousands of microbial genomes shed light on interconnected biogeochemical processes in an aquifer system.</title>
        <authorList>
            <person name="Anantharaman K."/>
            <person name="Brown C.T."/>
            <person name="Hug L.A."/>
            <person name="Sharon I."/>
            <person name="Castelle C.J."/>
            <person name="Probst A.J."/>
            <person name="Thomas B.C."/>
            <person name="Singh A."/>
            <person name="Wilkins M.J."/>
            <person name="Karaoz U."/>
            <person name="Brodie E.L."/>
            <person name="Williams K.H."/>
            <person name="Hubbard S.S."/>
            <person name="Banfield J.F."/>
        </authorList>
    </citation>
    <scope>NUCLEOTIDE SEQUENCE [LARGE SCALE GENOMIC DNA]</scope>
</reference>
<name>A0A1G1YZ47_9BACT</name>
<evidence type="ECO:0000313" key="2">
    <source>
        <dbReference type="Proteomes" id="UP000177408"/>
    </source>
</evidence>
<comment type="caution">
    <text evidence="1">The sequence shown here is derived from an EMBL/GenBank/DDBJ whole genome shotgun (WGS) entry which is preliminary data.</text>
</comment>
<evidence type="ECO:0000313" key="1">
    <source>
        <dbReference type="EMBL" id="OGY57509.1"/>
    </source>
</evidence>
<dbReference type="EMBL" id="MHIR01000022">
    <property type="protein sequence ID" value="OGY57509.1"/>
    <property type="molecule type" value="Genomic_DNA"/>
</dbReference>
<accession>A0A1G1YZ47</accession>
<sequence>MNFGFYEKIKAAEIQFLAKTPESAGLSIAVGHRLGKSFFVEHDDPLRPITLGQLIAFNNKG</sequence>
<dbReference type="AlphaFoldDB" id="A0A1G1YZ47"/>
<protein>
    <submittedName>
        <fullName evidence="1">Uncharacterized protein</fullName>
    </submittedName>
</protein>
<gene>
    <name evidence="1" type="ORF">A3H67_01800</name>
</gene>
<organism evidence="1 2">
    <name type="scientific">Candidatus Buchananbacteria bacterium RIFCSPLOWO2_02_FULL_46_11b</name>
    <dbReference type="NCBI Taxonomy" id="1797548"/>
    <lineage>
        <taxon>Bacteria</taxon>
        <taxon>Candidatus Buchananiibacteriota</taxon>
    </lineage>
</organism>
<proteinExistence type="predicted"/>